<evidence type="ECO:0000256" key="3">
    <source>
        <dbReference type="ARBA" id="ARBA00022801"/>
    </source>
</evidence>
<dbReference type="PANTHER" id="PTHR45848">
    <property type="entry name" value="DUAL SPECIFICITY PROTEIN PHOSPHATASE 12 FAMILY MEMBER"/>
    <property type="match status" value="1"/>
</dbReference>
<comment type="similarity">
    <text evidence="1">Belongs to the protein-tyrosine phosphatase family. Non-receptor class dual specificity subfamily.</text>
</comment>
<reference evidence="6 7" key="2">
    <citation type="submission" date="2018-11" db="EMBL/GenBank/DDBJ databases">
        <authorList>
            <consortium name="Pathogen Informatics"/>
        </authorList>
    </citation>
    <scope>NUCLEOTIDE SEQUENCE [LARGE SCALE GENOMIC DNA]</scope>
</reference>
<dbReference type="Pfam" id="PF00782">
    <property type="entry name" value="DSPc"/>
    <property type="match status" value="1"/>
</dbReference>
<dbReference type="PANTHER" id="PTHR45848:SF4">
    <property type="entry name" value="DUAL SPECIFICITY PROTEIN PHOSPHATASE 12"/>
    <property type="match status" value="1"/>
</dbReference>
<protein>
    <recommendedName>
        <fullName evidence="2">protein-tyrosine-phosphatase</fullName>
        <ecNumber evidence="2">3.1.3.48</ecNumber>
    </recommendedName>
</protein>
<dbReference type="Gene3D" id="3.90.190.10">
    <property type="entry name" value="Protein tyrosine phosphatase superfamily"/>
    <property type="match status" value="1"/>
</dbReference>
<keyword evidence="4" id="KW-0904">Protein phosphatase</keyword>
<dbReference type="InterPro" id="IPR000340">
    <property type="entry name" value="Dual-sp_phosphatase_cat-dom"/>
</dbReference>
<dbReference type="GO" id="GO:0005634">
    <property type="term" value="C:nucleus"/>
    <property type="evidence" value="ECO:0007669"/>
    <property type="project" value="TreeGrafter"/>
</dbReference>
<sequence length="250" mass="29309">MNEILPGLWLGKRPDASSIPDLYSKKISAILTIDRRPLQPDVFSSFKVIYLPANDTPYDNLLKYFEKSINFIEENIAGTSRSATIVIAYVMWKFKIPFKKAHDQVYKSRWVFPNDGFRKQLKCFEDMGYSFDTNSKVYVKFISENAYLEAPIYVPSGYYTCKKCRNPVFHSDQIILHKKSTKDNCSEEIPCNNGELFTEHLDWMFEFTNEIQGKVVYCTRCKAKLGSYNWCGEHLFFSHFFCFWIHCSWG</sequence>
<dbReference type="InterPro" id="IPR020422">
    <property type="entry name" value="TYR_PHOSPHATASE_DUAL_dom"/>
</dbReference>
<feature type="domain" description="Tyrosine-protein phosphatase" evidence="5">
    <location>
        <begin position="1"/>
        <end position="127"/>
    </location>
</feature>
<dbReference type="SUPFAM" id="SSF52799">
    <property type="entry name" value="(Phosphotyrosine protein) phosphatases II"/>
    <property type="match status" value="1"/>
</dbReference>
<dbReference type="SMART" id="SM00195">
    <property type="entry name" value="DSPc"/>
    <property type="match status" value="1"/>
</dbReference>
<keyword evidence="3" id="KW-0378">Hydrolase</keyword>
<evidence type="ECO:0000256" key="2">
    <source>
        <dbReference type="ARBA" id="ARBA00013064"/>
    </source>
</evidence>
<accession>A0A0R3TW97</accession>
<organism evidence="8">
    <name type="scientific">Rodentolepis nana</name>
    <name type="common">Dwarf tapeworm</name>
    <name type="synonym">Hymenolepis nana</name>
    <dbReference type="NCBI Taxonomy" id="102285"/>
    <lineage>
        <taxon>Eukaryota</taxon>
        <taxon>Metazoa</taxon>
        <taxon>Spiralia</taxon>
        <taxon>Lophotrochozoa</taxon>
        <taxon>Platyhelminthes</taxon>
        <taxon>Cestoda</taxon>
        <taxon>Eucestoda</taxon>
        <taxon>Cyclophyllidea</taxon>
        <taxon>Hymenolepididae</taxon>
        <taxon>Rodentolepis</taxon>
    </lineage>
</organism>
<dbReference type="STRING" id="102285.A0A0R3TW97"/>
<name>A0A0R3TW97_RODNA</name>
<dbReference type="Proteomes" id="UP000278807">
    <property type="component" value="Unassembled WGS sequence"/>
</dbReference>
<evidence type="ECO:0000256" key="4">
    <source>
        <dbReference type="ARBA" id="ARBA00022912"/>
    </source>
</evidence>
<keyword evidence="7" id="KW-1185">Reference proteome</keyword>
<dbReference type="GO" id="GO:0008138">
    <property type="term" value="F:protein tyrosine/serine/threonine phosphatase activity"/>
    <property type="evidence" value="ECO:0007669"/>
    <property type="project" value="TreeGrafter"/>
</dbReference>
<evidence type="ECO:0000256" key="1">
    <source>
        <dbReference type="ARBA" id="ARBA00008601"/>
    </source>
</evidence>
<evidence type="ECO:0000259" key="5">
    <source>
        <dbReference type="SMART" id="SM00195"/>
    </source>
</evidence>
<dbReference type="GO" id="GO:0004725">
    <property type="term" value="F:protein tyrosine phosphatase activity"/>
    <property type="evidence" value="ECO:0007669"/>
    <property type="project" value="UniProtKB-EC"/>
</dbReference>
<gene>
    <name evidence="6" type="ORF">HNAJ_LOCUS12113</name>
</gene>
<dbReference type="AlphaFoldDB" id="A0A0R3TW97"/>
<dbReference type="WBParaSite" id="HNAJ_0001212401-mRNA-1">
    <property type="protein sequence ID" value="HNAJ_0001212401-mRNA-1"/>
    <property type="gene ID" value="HNAJ_0001212401"/>
</dbReference>
<evidence type="ECO:0000313" key="6">
    <source>
        <dbReference type="EMBL" id="VDO12214.1"/>
    </source>
</evidence>
<dbReference type="OrthoDB" id="2017893at2759"/>
<evidence type="ECO:0000313" key="7">
    <source>
        <dbReference type="Proteomes" id="UP000278807"/>
    </source>
</evidence>
<dbReference type="InterPro" id="IPR029021">
    <property type="entry name" value="Prot-tyrosine_phosphatase-like"/>
</dbReference>
<proteinExistence type="inferred from homology"/>
<evidence type="ECO:0000313" key="8">
    <source>
        <dbReference type="WBParaSite" id="HNAJ_0001212401-mRNA-1"/>
    </source>
</evidence>
<dbReference type="EC" id="3.1.3.48" evidence="2"/>
<reference evidence="8" key="1">
    <citation type="submission" date="2016-04" db="UniProtKB">
        <authorList>
            <consortium name="WormBaseParasite"/>
        </authorList>
    </citation>
    <scope>IDENTIFICATION</scope>
</reference>
<dbReference type="EMBL" id="UZAE01014034">
    <property type="protein sequence ID" value="VDO12214.1"/>
    <property type="molecule type" value="Genomic_DNA"/>
</dbReference>
<dbReference type="CDD" id="cd14498">
    <property type="entry name" value="DSP"/>
    <property type="match status" value="1"/>
</dbReference>